<comment type="similarity">
    <text evidence="1">Belongs to the NmrA-type oxidoreductase family.</text>
</comment>
<evidence type="ECO:0000256" key="2">
    <source>
        <dbReference type="ARBA" id="ARBA00022857"/>
    </source>
</evidence>
<dbReference type="InterPro" id="IPR051164">
    <property type="entry name" value="NmrA-like_oxidored"/>
</dbReference>
<dbReference type="CDD" id="cd05251">
    <property type="entry name" value="NmrA_like_SDR_a"/>
    <property type="match status" value="1"/>
</dbReference>
<dbReference type="RefSeq" id="WP_184816781.1">
    <property type="nucleotide sequence ID" value="NZ_JACHJQ010000017.1"/>
</dbReference>
<proteinExistence type="inferred from homology"/>
<dbReference type="AlphaFoldDB" id="A0A7W7QFY0"/>
<sequence length="288" mass="31213">MDDRLIVVLGATGRQGGAVARHLLAGGWRVRAVTRTPGSTAAQALAAAGAEVVRADMADPAGLRIALAGAYGVFSVQNPMTSGLTGEVTQGVNVGTAAEEAGARHVVYGSAGVGRPGTGIGSWDSKLAVQAHLESLRLPLTVLRPMAYMELMSDRRFYPSVAAWHVMPKLMGGDRPVQWLRLDDFGAVVARVLADPGRFVGADLALASDVRSIDECRALWREVFGRDPRRFPMPVRLFEKFVGTDLTTMWRWLRTNPTEVDTAVTKALVPEARTVRQWLLERRATQRS</sequence>
<evidence type="ECO:0000313" key="5">
    <source>
        <dbReference type="Proteomes" id="UP000520767"/>
    </source>
</evidence>
<name>A0A7W7QFY0_9PSEU</name>
<keyword evidence="5" id="KW-1185">Reference proteome</keyword>
<evidence type="ECO:0000259" key="3">
    <source>
        <dbReference type="Pfam" id="PF05368"/>
    </source>
</evidence>
<dbReference type="InterPro" id="IPR008030">
    <property type="entry name" value="NmrA-like"/>
</dbReference>
<organism evidence="4 5">
    <name type="scientific">Actinophytocola algeriensis</name>
    <dbReference type="NCBI Taxonomy" id="1768010"/>
    <lineage>
        <taxon>Bacteria</taxon>
        <taxon>Bacillati</taxon>
        <taxon>Actinomycetota</taxon>
        <taxon>Actinomycetes</taxon>
        <taxon>Pseudonocardiales</taxon>
        <taxon>Pseudonocardiaceae</taxon>
    </lineage>
</organism>
<reference evidence="4 5" key="1">
    <citation type="submission" date="2020-08" db="EMBL/GenBank/DDBJ databases">
        <title>Genomic Encyclopedia of Type Strains, Phase III (KMG-III): the genomes of soil and plant-associated and newly described type strains.</title>
        <authorList>
            <person name="Whitman W."/>
        </authorList>
    </citation>
    <scope>NUCLEOTIDE SEQUENCE [LARGE SCALE GENOMIC DNA]</scope>
    <source>
        <strain evidence="4 5">CECT 8960</strain>
    </source>
</reference>
<dbReference type="Proteomes" id="UP000520767">
    <property type="component" value="Unassembled WGS sequence"/>
</dbReference>
<dbReference type="PANTHER" id="PTHR42748">
    <property type="entry name" value="NITROGEN METABOLITE REPRESSION PROTEIN NMRA FAMILY MEMBER"/>
    <property type="match status" value="1"/>
</dbReference>
<protein>
    <submittedName>
        <fullName evidence="4">Uncharacterized protein YbjT (DUF2867 family)</fullName>
    </submittedName>
</protein>
<dbReference type="InterPro" id="IPR036291">
    <property type="entry name" value="NAD(P)-bd_dom_sf"/>
</dbReference>
<dbReference type="PANTHER" id="PTHR42748:SF7">
    <property type="entry name" value="NMRA LIKE REDOX SENSOR 1-RELATED"/>
    <property type="match status" value="1"/>
</dbReference>
<dbReference type="SUPFAM" id="SSF51735">
    <property type="entry name" value="NAD(P)-binding Rossmann-fold domains"/>
    <property type="match status" value="1"/>
</dbReference>
<accession>A0A7W7QFY0</accession>
<comment type="caution">
    <text evidence="4">The sequence shown here is derived from an EMBL/GenBank/DDBJ whole genome shotgun (WGS) entry which is preliminary data.</text>
</comment>
<dbReference type="Pfam" id="PF05368">
    <property type="entry name" value="NmrA"/>
    <property type="match status" value="1"/>
</dbReference>
<evidence type="ECO:0000313" key="4">
    <source>
        <dbReference type="EMBL" id="MBB4912835.1"/>
    </source>
</evidence>
<evidence type="ECO:0000256" key="1">
    <source>
        <dbReference type="ARBA" id="ARBA00006328"/>
    </source>
</evidence>
<dbReference type="Gene3D" id="3.90.25.10">
    <property type="entry name" value="UDP-galactose 4-epimerase, domain 1"/>
    <property type="match status" value="1"/>
</dbReference>
<dbReference type="Gene3D" id="3.40.50.720">
    <property type="entry name" value="NAD(P)-binding Rossmann-like Domain"/>
    <property type="match status" value="1"/>
</dbReference>
<dbReference type="EMBL" id="JACHJQ010000017">
    <property type="protein sequence ID" value="MBB4912835.1"/>
    <property type="molecule type" value="Genomic_DNA"/>
</dbReference>
<keyword evidence="2" id="KW-0521">NADP</keyword>
<feature type="domain" description="NmrA-like" evidence="3">
    <location>
        <begin position="4"/>
        <end position="265"/>
    </location>
</feature>
<gene>
    <name evidence="4" type="ORF">FHR82_009109</name>
</gene>